<dbReference type="GO" id="GO:0050566">
    <property type="term" value="F:asparaginyl-tRNA synthase (glutamine-hydrolyzing) activity"/>
    <property type="evidence" value="ECO:0007669"/>
    <property type="project" value="UniProtKB-EC"/>
</dbReference>
<gene>
    <name evidence="2" type="ORF">FHS09_003745</name>
</gene>
<dbReference type="InterPro" id="IPR023631">
    <property type="entry name" value="Amidase_dom"/>
</dbReference>
<dbReference type="Pfam" id="PF01425">
    <property type="entry name" value="Amidase"/>
    <property type="match status" value="1"/>
</dbReference>
<evidence type="ECO:0000313" key="2">
    <source>
        <dbReference type="EMBL" id="MBB3062895.1"/>
    </source>
</evidence>
<dbReference type="NCBIfam" id="NF006631">
    <property type="entry name" value="PRK09201.1"/>
    <property type="match status" value="1"/>
</dbReference>
<dbReference type="Proteomes" id="UP000535937">
    <property type="component" value="Unassembled WGS sequence"/>
</dbReference>
<dbReference type="SUPFAM" id="SSF75304">
    <property type="entry name" value="Amidase signature (AS) enzymes"/>
    <property type="match status" value="1"/>
</dbReference>
<dbReference type="AlphaFoldDB" id="A0A7W4WER0"/>
<dbReference type="RefSeq" id="WP_343057517.1">
    <property type="nucleotide sequence ID" value="NZ_JACHWZ010000021.1"/>
</dbReference>
<dbReference type="EC" id="6.3.5.6" evidence="2"/>
<sequence>MNGLLFSSASAITDGVNSGRFSAGEVVDFFLAHIAEQNPTLNAFTRVLAKRARQRAAQLDAMTARGENPGPLAGVPFAVKNLFDIRGLTTLAGSAINAGNPPAREDALLIRRLEEKGAILIGALGMGEYAYDFTGENRHYGNCANPWNSKHMSGGSSSGSGAAVGAGLVPLALGSDTNGSIRVPASFCGIFGLKPTYGRLPRTGSYPFCDSLDHVGPLARSCEDLARSFDAMQGYSPSDHACADRAPMDTMAELQKGVDGLRISRAAGYFSLEDFPQAQRAVDKVCRALDCSDEIELPGTLEGRSAAYLITNVEGSRLHLPRLQTRPQDFDPDTRDRFIAGALLPAAWYARAQQVRHWYAEQVREVFANVDVIVAAATPCVAPRMGEKILSIRGEEQPLRPNLGYFTQPISTAGLPSCVVPTLDEESGLPIGVQIIAAPWREDWCLRVANYLEQQGFTAPRPPQL</sequence>
<dbReference type="GO" id="GO:0016740">
    <property type="term" value="F:transferase activity"/>
    <property type="evidence" value="ECO:0007669"/>
    <property type="project" value="UniProtKB-KW"/>
</dbReference>
<dbReference type="PANTHER" id="PTHR11895">
    <property type="entry name" value="TRANSAMIDASE"/>
    <property type="match status" value="1"/>
</dbReference>
<protein>
    <submittedName>
        <fullName evidence="2">Aspartyl-tRNA(Asn)/glutamyl-tRNA(Gln) amidotransferase subunit A</fullName>
        <ecNumber evidence="2">6.3.5.6</ecNumber>
        <ecNumber evidence="2">6.3.5.7</ecNumber>
    </submittedName>
</protein>
<dbReference type="Gene3D" id="3.90.1300.10">
    <property type="entry name" value="Amidase signature (AS) domain"/>
    <property type="match status" value="1"/>
</dbReference>
<dbReference type="InterPro" id="IPR000120">
    <property type="entry name" value="Amidase"/>
</dbReference>
<dbReference type="GO" id="GO:0050567">
    <property type="term" value="F:glutaminyl-tRNA synthase (glutamine-hydrolyzing) activity"/>
    <property type="evidence" value="ECO:0007669"/>
    <property type="project" value="UniProtKB-EC"/>
</dbReference>
<dbReference type="EMBL" id="JACHWZ010000021">
    <property type="protein sequence ID" value="MBB3062895.1"/>
    <property type="molecule type" value="Genomic_DNA"/>
</dbReference>
<dbReference type="EC" id="6.3.5.7" evidence="2"/>
<feature type="domain" description="Amidase" evidence="1">
    <location>
        <begin position="25"/>
        <end position="446"/>
    </location>
</feature>
<reference evidence="2 3" key="1">
    <citation type="submission" date="2020-08" db="EMBL/GenBank/DDBJ databases">
        <title>Genomic Encyclopedia of Type Strains, Phase III (KMG-III): the genomes of soil and plant-associated and newly described type strains.</title>
        <authorList>
            <person name="Whitman W."/>
        </authorList>
    </citation>
    <scope>NUCLEOTIDE SEQUENCE [LARGE SCALE GENOMIC DNA]</scope>
    <source>
        <strain evidence="2 3">CECT 8799</strain>
    </source>
</reference>
<evidence type="ECO:0000259" key="1">
    <source>
        <dbReference type="Pfam" id="PF01425"/>
    </source>
</evidence>
<dbReference type="InterPro" id="IPR014087">
    <property type="entry name" value="Carboxybiuret_hydro_AtzE"/>
</dbReference>
<proteinExistence type="predicted"/>
<keyword evidence="3" id="KW-1185">Reference proteome</keyword>
<keyword evidence="2" id="KW-0808">Transferase</keyword>
<name>A0A7W4WER0_9GAMM</name>
<organism evidence="2 3">
    <name type="scientific">Microbulbifer rhizosphaerae</name>
    <dbReference type="NCBI Taxonomy" id="1562603"/>
    <lineage>
        <taxon>Bacteria</taxon>
        <taxon>Pseudomonadati</taxon>
        <taxon>Pseudomonadota</taxon>
        <taxon>Gammaproteobacteria</taxon>
        <taxon>Cellvibrionales</taxon>
        <taxon>Microbulbiferaceae</taxon>
        <taxon>Microbulbifer</taxon>
    </lineage>
</organism>
<dbReference type="NCBIfam" id="TIGR02715">
    <property type="entry name" value="amido_AtzE"/>
    <property type="match status" value="1"/>
</dbReference>
<dbReference type="InterPro" id="IPR036928">
    <property type="entry name" value="AS_sf"/>
</dbReference>
<dbReference type="PANTHER" id="PTHR11895:SF172">
    <property type="entry name" value="GLUTAMYL-TRNA(GLN) AMIDOTRANSFERASE"/>
    <property type="match status" value="1"/>
</dbReference>
<evidence type="ECO:0000313" key="3">
    <source>
        <dbReference type="Proteomes" id="UP000535937"/>
    </source>
</evidence>
<comment type="caution">
    <text evidence="2">The sequence shown here is derived from an EMBL/GenBank/DDBJ whole genome shotgun (WGS) entry which is preliminary data.</text>
</comment>
<keyword evidence="2" id="KW-0436">Ligase</keyword>
<accession>A0A7W4WER0</accession>